<accession>A0A087B4S1</accession>
<evidence type="ECO:0000313" key="2">
    <source>
        <dbReference type="Proteomes" id="UP000029067"/>
    </source>
</evidence>
<proteinExistence type="predicted"/>
<name>A0A087B4S1_9BIFI</name>
<protein>
    <submittedName>
        <fullName evidence="1">Uncharacterized protein</fullName>
    </submittedName>
</protein>
<dbReference type="AlphaFoldDB" id="A0A087B4S1"/>
<sequence length="142" mass="16797">METVEEQKARIARMRRPFSKARLACKAAKDDVQAISSLLDIAMGWEDVHDDEDQRVFDAYRVVLDDLFLQAQTNVRLGDEYADEDVRRGVRTAGELADVRQWLSWARWYGLPQLHERYLRHMDEEYDMDMREAESLDRSWDA</sequence>
<reference evidence="1 2" key="1">
    <citation type="submission" date="2014-03" db="EMBL/GenBank/DDBJ databases">
        <title>Genomics of Bifidobacteria.</title>
        <authorList>
            <person name="Ventura M."/>
            <person name="Milani C."/>
            <person name="Lugli G.A."/>
        </authorList>
    </citation>
    <scope>NUCLEOTIDE SEQUENCE [LARGE SCALE GENOMIC DNA]</scope>
    <source>
        <strain evidence="1 2">LMG 10738</strain>
    </source>
</reference>
<comment type="caution">
    <text evidence="1">The sequence shown here is derived from an EMBL/GenBank/DDBJ whole genome shotgun (WGS) entry which is preliminary data.</text>
</comment>
<dbReference type="Proteomes" id="UP000029067">
    <property type="component" value="Unassembled WGS sequence"/>
</dbReference>
<keyword evidence="2" id="KW-1185">Reference proteome</keyword>
<dbReference type="STRING" id="1688.BCUN_0521"/>
<dbReference type="EMBL" id="JGYV01000001">
    <property type="protein sequence ID" value="KFI66021.1"/>
    <property type="molecule type" value="Genomic_DNA"/>
</dbReference>
<evidence type="ECO:0000313" key="1">
    <source>
        <dbReference type="EMBL" id="KFI66021.1"/>
    </source>
</evidence>
<gene>
    <name evidence="1" type="ORF">BCUN_0521</name>
</gene>
<organism evidence="1 2">
    <name type="scientific">Bifidobacterium cuniculi</name>
    <dbReference type="NCBI Taxonomy" id="1688"/>
    <lineage>
        <taxon>Bacteria</taxon>
        <taxon>Bacillati</taxon>
        <taxon>Actinomycetota</taxon>
        <taxon>Actinomycetes</taxon>
        <taxon>Bifidobacteriales</taxon>
        <taxon>Bifidobacteriaceae</taxon>
        <taxon>Bifidobacterium</taxon>
    </lineage>
</organism>